<dbReference type="RefSeq" id="WP_147162637.1">
    <property type="nucleotide sequence ID" value="NZ_BJZO01000012.1"/>
</dbReference>
<dbReference type="EMBL" id="BJZO01000012">
    <property type="protein sequence ID" value="GEO80582.1"/>
    <property type="molecule type" value="Genomic_DNA"/>
</dbReference>
<evidence type="ECO:0000313" key="1">
    <source>
        <dbReference type="EMBL" id="GEO80582.1"/>
    </source>
</evidence>
<proteinExistence type="predicted"/>
<accession>A0A512H542</accession>
<dbReference type="AlphaFoldDB" id="A0A512H542"/>
<comment type="caution">
    <text evidence="1">The sequence shown here is derived from an EMBL/GenBank/DDBJ whole genome shotgun (WGS) entry which is preliminary data.</text>
</comment>
<reference evidence="1 2" key="1">
    <citation type="submission" date="2019-07" db="EMBL/GenBank/DDBJ databases">
        <title>Whole genome shotgun sequence of Rhodospirillum oryzae NBRC 107573.</title>
        <authorList>
            <person name="Hosoyama A."/>
            <person name="Uohara A."/>
            <person name="Ohji S."/>
            <person name="Ichikawa N."/>
        </authorList>
    </citation>
    <scope>NUCLEOTIDE SEQUENCE [LARGE SCALE GENOMIC DNA]</scope>
    <source>
        <strain evidence="1 2">NBRC 107573</strain>
    </source>
</reference>
<gene>
    <name evidence="1" type="ORF">ROR02_07130</name>
</gene>
<keyword evidence="2" id="KW-1185">Reference proteome</keyword>
<name>A0A512H542_9PROT</name>
<dbReference type="Proteomes" id="UP000321567">
    <property type="component" value="Unassembled WGS sequence"/>
</dbReference>
<organism evidence="1 2">
    <name type="scientific">Pararhodospirillum oryzae</name>
    <dbReference type="NCBI Taxonomy" id="478448"/>
    <lineage>
        <taxon>Bacteria</taxon>
        <taxon>Pseudomonadati</taxon>
        <taxon>Pseudomonadota</taxon>
        <taxon>Alphaproteobacteria</taxon>
        <taxon>Rhodospirillales</taxon>
        <taxon>Rhodospirillaceae</taxon>
        <taxon>Pararhodospirillum</taxon>
    </lineage>
</organism>
<dbReference type="OrthoDB" id="7861469at2"/>
<sequence length="80" mass="9329">MVLRHVEIPDGFAAYVGPALLRWGYLYPGVRAEVRDNTIVLESDQNLEEPAASLRHQLYRERIYQETLPIRCRLYEGLAR</sequence>
<protein>
    <submittedName>
        <fullName evidence="1">Uncharacterized protein</fullName>
    </submittedName>
</protein>
<evidence type="ECO:0000313" key="2">
    <source>
        <dbReference type="Proteomes" id="UP000321567"/>
    </source>
</evidence>